<accession>A0A371FWL5</accession>
<feature type="compositionally biased region" description="Polar residues" evidence="1">
    <location>
        <begin position="95"/>
        <end position="107"/>
    </location>
</feature>
<comment type="caution">
    <text evidence="3">The sequence shown here is derived from an EMBL/GenBank/DDBJ whole genome shotgun (WGS) entry which is preliminary data.</text>
</comment>
<organism evidence="3 4">
    <name type="scientific">Mucuna pruriens</name>
    <name type="common">Velvet bean</name>
    <name type="synonym">Dolichos pruriens</name>
    <dbReference type="NCBI Taxonomy" id="157652"/>
    <lineage>
        <taxon>Eukaryota</taxon>
        <taxon>Viridiplantae</taxon>
        <taxon>Streptophyta</taxon>
        <taxon>Embryophyta</taxon>
        <taxon>Tracheophyta</taxon>
        <taxon>Spermatophyta</taxon>
        <taxon>Magnoliopsida</taxon>
        <taxon>eudicotyledons</taxon>
        <taxon>Gunneridae</taxon>
        <taxon>Pentapetalae</taxon>
        <taxon>rosids</taxon>
        <taxon>fabids</taxon>
        <taxon>Fabales</taxon>
        <taxon>Fabaceae</taxon>
        <taxon>Papilionoideae</taxon>
        <taxon>50 kb inversion clade</taxon>
        <taxon>NPAAA clade</taxon>
        <taxon>indigoferoid/millettioid clade</taxon>
        <taxon>Phaseoleae</taxon>
        <taxon>Mucuna</taxon>
    </lineage>
</organism>
<evidence type="ECO:0000256" key="1">
    <source>
        <dbReference type="SAM" id="MobiDB-lite"/>
    </source>
</evidence>
<evidence type="ECO:0000259" key="2">
    <source>
        <dbReference type="Pfam" id="PF03732"/>
    </source>
</evidence>
<dbReference type="Gene3D" id="2.40.70.10">
    <property type="entry name" value="Acid Proteases"/>
    <property type="match status" value="1"/>
</dbReference>
<feature type="domain" description="Retrotransposon gag" evidence="2">
    <location>
        <begin position="3"/>
        <end position="65"/>
    </location>
</feature>
<gene>
    <name evidence="3" type="ORF">CR513_36755</name>
</gene>
<dbReference type="OrthoDB" id="1747743at2759"/>
<proteinExistence type="predicted"/>
<feature type="non-terminal residue" evidence="3">
    <location>
        <position position="1"/>
    </location>
</feature>
<dbReference type="Pfam" id="PF03732">
    <property type="entry name" value="Retrotrans_gag"/>
    <property type="match status" value="1"/>
</dbReference>
<dbReference type="PANTHER" id="PTHR35046:SF9">
    <property type="entry name" value="RNA-DIRECTED DNA POLYMERASE"/>
    <property type="match status" value="1"/>
</dbReference>
<dbReference type="EMBL" id="QJKJ01007637">
    <property type="protein sequence ID" value="RDX82453.1"/>
    <property type="molecule type" value="Genomic_DNA"/>
</dbReference>
<name>A0A371FWL5_MUCPR</name>
<protein>
    <recommendedName>
        <fullName evidence="2">Retrotransposon gag domain-containing protein</fullName>
    </recommendedName>
</protein>
<dbReference type="PANTHER" id="PTHR35046">
    <property type="entry name" value="ZINC KNUCKLE (CCHC-TYPE) FAMILY PROTEIN"/>
    <property type="match status" value="1"/>
</dbReference>
<dbReference type="Proteomes" id="UP000257109">
    <property type="component" value="Unassembled WGS sequence"/>
</dbReference>
<keyword evidence="4" id="KW-1185">Reference proteome</keyword>
<dbReference type="InterPro" id="IPR005162">
    <property type="entry name" value="Retrotrans_gag_dom"/>
</dbReference>
<dbReference type="AlphaFoldDB" id="A0A371FWL5"/>
<reference evidence="3" key="1">
    <citation type="submission" date="2018-05" db="EMBL/GenBank/DDBJ databases">
        <title>Draft genome of Mucuna pruriens seed.</title>
        <authorList>
            <person name="Nnadi N.E."/>
            <person name="Vos R."/>
            <person name="Hasami M.H."/>
            <person name="Devisetty U.K."/>
            <person name="Aguiy J.C."/>
        </authorList>
    </citation>
    <scope>NUCLEOTIDE SEQUENCE [LARGE SCALE GENOMIC DNA]</scope>
    <source>
        <strain evidence="3">JCA_2017</strain>
    </source>
</reference>
<evidence type="ECO:0000313" key="4">
    <source>
        <dbReference type="Proteomes" id="UP000257109"/>
    </source>
</evidence>
<evidence type="ECO:0000313" key="3">
    <source>
        <dbReference type="EMBL" id="RDX82453.1"/>
    </source>
</evidence>
<dbReference type="CDD" id="cd00303">
    <property type="entry name" value="retropepsin_like"/>
    <property type="match status" value="1"/>
</dbReference>
<feature type="region of interest" description="Disordered" evidence="1">
    <location>
        <begin position="90"/>
        <end position="118"/>
    </location>
</feature>
<sequence>MEAIMRRRFVSSYFHKDLHTKLQCLSQGSKSVDDYHKEMDMAMIRANIVEDQEATMIQFLNGLNRDTADVSIYRASRMVHQEIKVEQQLKRKNSLKNSNSGSFPWKNNSKKEVVGSHSKKNQIEVNPLKNRNIKCFKCFGRGYVFSQYPNKRTMIIKDNGEVKIEEESDNDLMSSLKDDNEELPHKGDLLVVRKVLNMQEKCLVQEKVCSVIIDGGSCTNVASTTLVENLNLQTNKHPRPYKLQWLSDIGKVKLGNQVLVPFAIGKYKDEVLYDVVPMKARHIFLGHPW</sequence>
<dbReference type="InterPro" id="IPR021109">
    <property type="entry name" value="Peptidase_aspartic_dom_sf"/>
</dbReference>